<name>A0ABP7FGP9_9FLAO</name>
<organism evidence="2 3">
    <name type="scientific">Flavobacterium ginsengisoli</name>
    <dbReference type="NCBI Taxonomy" id="871694"/>
    <lineage>
        <taxon>Bacteria</taxon>
        <taxon>Pseudomonadati</taxon>
        <taxon>Bacteroidota</taxon>
        <taxon>Flavobacteriia</taxon>
        <taxon>Flavobacteriales</taxon>
        <taxon>Flavobacteriaceae</taxon>
        <taxon>Flavobacterium</taxon>
    </lineage>
</organism>
<evidence type="ECO:0008006" key="4">
    <source>
        <dbReference type="Google" id="ProtNLM"/>
    </source>
</evidence>
<dbReference type="Proteomes" id="UP001501367">
    <property type="component" value="Unassembled WGS sequence"/>
</dbReference>
<comment type="caution">
    <text evidence="2">The sequence shown here is derived from an EMBL/GenBank/DDBJ whole genome shotgun (WGS) entry which is preliminary data.</text>
</comment>
<feature type="transmembrane region" description="Helical" evidence="1">
    <location>
        <begin position="12"/>
        <end position="32"/>
    </location>
</feature>
<keyword evidence="1" id="KW-0812">Transmembrane</keyword>
<keyword evidence="3" id="KW-1185">Reference proteome</keyword>
<keyword evidence="1" id="KW-1133">Transmembrane helix</keyword>
<reference evidence="3" key="1">
    <citation type="journal article" date="2019" name="Int. J. Syst. Evol. Microbiol.">
        <title>The Global Catalogue of Microorganisms (GCM) 10K type strain sequencing project: providing services to taxonomists for standard genome sequencing and annotation.</title>
        <authorList>
            <consortium name="The Broad Institute Genomics Platform"/>
            <consortium name="The Broad Institute Genome Sequencing Center for Infectious Disease"/>
            <person name="Wu L."/>
            <person name="Ma J."/>
        </authorList>
    </citation>
    <scope>NUCLEOTIDE SEQUENCE [LARGE SCALE GENOMIC DNA]</scope>
    <source>
        <strain evidence="3">JCM 17336</strain>
    </source>
</reference>
<gene>
    <name evidence="2" type="ORF">GCM10022422_23720</name>
</gene>
<dbReference type="EMBL" id="BAABDT010000005">
    <property type="protein sequence ID" value="GAA3739470.1"/>
    <property type="molecule type" value="Genomic_DNA"/>
</dbReference>
<evidence type="ECO:0000313" key="3">
    <source>
        <dbReference type="Proteomes" id="UP001501367"/>
    </source>
</evidence>
<sequence>MLLASISNSRLGTLCFIGVVKIFAANFVTNFVEIKAHIFADIIIILGIFNDLIGLIAFFAISIKLILGKDFACFFAKFKKHKSSI</sequence>
<proteinExistence type="predicted"/>
<feature type="transmembrane region" description="Helical" evidence="1">
    <location>
        <begin position="38"/>
        <end position="61"/>
    </location>
</feature>
<evidence type="ECO:0000313" key="2">
    <source>
        <dbReference type="EMBL" id="GAA3739470.1"/>
    </source>
</evidence>
<protein>
    <recommendedName>
        <fullName evidence="4">Cation/H+ exchanger domain-containing protein</fullName>
    </recommendedName>
</protein>
<accession>A0ABP7FGP9</accession>
<keyword evidence="1" id="KW-0472">Membrane</keyword>
<evidence type="ECO:0000256" key="1">
    <source>
        <dbReference type="SAM" id="Phobius"/>
    </source>
</evidence>